<keyword evidence="2" id="KW-1185">Reference proteome</keyword>
<sequence length="76" mass="8764">MDKNGVVLEDLELEALAPKEVEVELVQEDQSVTNFTYTYLELVANGLSLLPLQLPQITTHFIKHLHYHLLAKFHHQ</sequence>
<accession>A0AAV1XYB7</accession>
<name>A0AAV1XYB7_LUPLU</name>
<protein>
    <submittedName>
        <fullName evidence="1">Uncharacterized protein</fullName>
    </submittedName>
</protein>
<gene>
    <name evidence="1" type="ORF">LLUT_LOCUS26989</name>
</gene>
<dbReference type="Proteomes" id="UP001497480">
    <property type="component" value="Unassembled WGS sequence"/>
</dbReference>
<proteinExistence type="predicted"/>
<evidence type="ECO:0000313" key="2">
    <source>
        <dbReference type="Proteomes" id="UP001497480"/>
    </source>
</evidence>
<comment type="caution">
    <text evidence="1">The sequence shown here is derived from an EMBL/GenBank/DDBJ whole genome shotgun (WGS) entry which is preliminary data.</text>
</comment>
<reference evidence="1 2" key="1">
    <citation type="submission" date="2024-03" db="EMBL/GenBank/DDBJ databases">
        <authorList>
            <person name="Martinez-Hernandez J."/>
        </authorList>
    </citation>
    <scope>NUCLEOTIDE SEQUENCE [LARGE SCALE GENOMIC DNA]</scope>
</reference>
<evidence type="ECO:0000313" key="1">
    <source>
        <dbReference type="EMBL" id="CAL0325929.1"/>
    </source>
</evidence>
<dbReference type="AlphaFoldDB" id="A0AAV1XYB7"/>
<dbReference type="EMBL" id="CAXHTB010000019">
    <property type="protein sequence ID" value="CAL0325929.1"/>
    <property type="molecule type" value="Genomic_DNA"/>
</dbReference>
<organism evidence="1 2">
    <name type="scientific">Lupinus luteus</name>
    <name type="common">European yellow lupine</name>
    <dbReference type="NCBI Taxonomy" id="3873"/>
    <lineage>
        <taxon>Eukaryota</taxon>
        <taxon>Viridiplantae</taxon>
        <taxon>Streptophyta</taxon>
        <taxon>Embryophyta</taxon>
        <taxon>Tracheophyta</taxon>
        <taxon>Spermatophyta</taxon>
        <taxon>Magnoliopsida</taxon>
        <taxon>eudicotyledons</taxon>
        <taxon>Gunneridae</taxon>
        <taxon>Pentapetalae</taxon>
        <taxon>rosids</taxon>
        <taxon>fabids</taxon>
        <taxon>Fabales</taxon>
        <taxon>Fabaceae</taxon>
        <taxon>Papilionoideae</taxon>
        <taxon>50 kb inversion clade</taxon>
        <taxon>genistoids sensu lato</taxon>
        <taxon>core genistoids</taxon>
        <taxon>Genisteae</taxon>
        <taxon>Lupinus</taxon>
    </lineage>
</organism>